<evidence type="ECO:0000256" key="4">
    <source>
        <dbReference type="ARBA" id="ARBA00022741"/>
    </source>
</evidence>
<evidence type="ECO:0000256" key="6">
    <source>
        <dbReference type="ARBA" id="ARBA00023136"/>
    </source>
</evidence>
<dbReference type="Ensembl" id="ENSCABT00000024528.1">
    <property type="protein sequence ID" value="ENSCABP00000022392.1"/>
    <property type="gene ID" value="ENSCABG00000016480.1"/>
</dbReference>
<organism evidence="8 9">
    <name type="scientific">Chelonoidis abingdonii</name>
    <name type="common">Abingdon island giant tortoise</name>
    <name type="synonym">Testudo abingdonii</name>
    <dbReference type="NCBI Taxonomy" id="106734"/>
    <lineage>
        <taxon>Eukaryota</taxon>
        <taxon>Metazoa</taxon>
        <taxon>Chordata</taxon>
        <taxon>Craniata</taxon>
        <taxon>Vertebrata</taxon>
        <taxon>Euteleostomi</taxon>
        <taxon>Archelosauria</taxon>
        <taxon>Testudinata</taxon>
        <taxon>Testudines</taxon>
        <taxon>Cryptodira</taxon>
        <taxon>Durocryptodira</taxon>
        <taxon>Testudinoidea</taxon>
        <taxon>Testudinidae</taxon>
        <taxon>Chelonoidis</taxon>
    </lineage>
</organism>
<keyword evidence="9" id="KW-1185">Reference proteome</keyword>
<dbReference type="GO" id="GO:0003924">
    <property type="term" value="F:GTPase activity"/>
    <property type="evidence" value="ECO:0007669"/>
    <property type="project" value="InterPro"/>
</dbReference>
<keyword evidence="2" id="KW-1003">Cell membrane</keyword>
<dbReference type="Proteomes" id="UP000694404">
    <property type="component" value="Unplaced"/>
</dbReference>
<dbReference type="PANTHER" id="PTHR46149">
    <property type="entry name" value="MIP08469P"/>
    <property type="match status" value="1"/>
</dbReference>
<protein>
    <submittedName>
        <fullName evidence="8">Uncharacterized protein</fullName>
    </submittedName>
</protein>
<dbReference type="GeneTree" id="ENSGT00970000196908"/>
<dbReference type="PANTHER" id="PTHR46149:SF7">
    <property type="entry name" value="GTP-BINDING PROTEIN DI-RAS2"/>
    <property type="match status" value="1"/>
</dbReference>
<keyword evidence="7" id="KW-0449">Lipoprotein</keyword>
<dbReference type="InterPro" id="IPR052236">
    <property type="entry name" value="Small_GTPase_RasD"/>
</dbReference>
<proteinExistence type="predicted"/>
<evidence type="ECO:0000256" key="3">
    <source>
        <dbReference type="ARBA" id="ARBA00022481"/>
    </source>
</evidence>
<evidence type="ECO:0000256" key="1">
    <source>
        <dbReference type="ARBA" id="ARBA00004193"/>
    </source>
</evidence>
<evidence type="ECO:0000256" key="2">
    <source>
        <dbReference type="ARBA" id="ARBA00022475"/>
    </source>
</evidence>
<evidence type="ECO:0000313" key="8">
    <source>
        <dbReference type="Ensembl" id="ENSCABP00000022392.1"/>
    </source>
</evidence>
<dbReference type="SUPFAM" id="SSF52540">
    <property type="entry name" value="P-loop containing nucleoside triphosphate hydrolases"/>
    <property type="match status" value="1"/>
</dbReference>
<dbReference type="Gene3D" id="3.40.50.300">
    <property type="entry name" value="P-loop containing nucleotide triphosphate hydrolases"/>
    <property type="match status" value="1"/>
</dbReference>
<reference evidence="8" key="2">
    <citation type="submission" date="2025-09" db="UniProtKB">
        <authorList>
            <consortium name="Ensembl"/>
        </authorList>
    </citation>
    <scope>IDENTIFICATION</scope>
</reference>
<dbReference type="Pfam" id="PF00071">
    <property type="entry name" value="Ras"/>
    <property type="match status" value="1"/>
</dbReference>
<comment type="subcellular location">
    <subcellularLocation>
        <location evidence="1">Cell membrane</location>
        <topology evidence="1">Lipid-anchor</topology>
    </subcellularLocation>
</comment>
<keyword evidence="5" id="KW-0342">GTP-binding</keyword>
<dbReference type="InterPro" id="IPR001806">
    <property type="entry name" value="Small_GTPase"/>
</dbReference>
<dbReference type="InterPro" id="IPR027417">
    <property type="entry name" value="P-loop_NTPase"/>
</dbReference>
<accession>A0A8C0HHM2</accession>
<keyword evidence="4" id="KW-0547">Nucleotide-binding</keyword>
<evidence type="ECO:0000313" key="9">
    <source>
        <dbReference type="Proteomes" id="UP000694404"/>
    </source>
</evidence>
<dbReference type="GO" id="GO:0005886">
    <property type="term" value="C:plasma membrane"/>
    <property type="evidence" value="ECO:0007669"/>
    <property type="project" value="UniProtKB-SubCell"/>
</dbReference>
<keyword evidence="6" id="KW-0472">Membrane</keyword>
<sequence>MALCPAPEARVRLVFFGAAGVGKSALIRRFLQDSFEARHRRTVEELHLLELELELGAQINLLVSKVPQVLLFFFEEINRFCCTRSDYFIHQSQFPTFNSCHYLIL</sequence>
<reference evidence="8" key="1">
    <citation type="submission" date="2025-08" db="UniProtKB">
        <authorList>
            <consortium name="Ensembl"/>
        </authorList>
    </citation>
    <scope>IDENTIFICATION</scope>
</reference>
<evidence type="ECO:0000256" key="7">
    <source>
        <dbReference type="ARBA" id="ARBA00023288"/>
    </source>
</evidence>
<name>A0A8C0HHM2_CHEAB</name>
<evidence type="ECO:0000256" key="5">
    <source>
        <dbReference type="ARBA" id="ARBA00023134"/>
    </source>
</evidence>
<keyword evidence="3" id="KW-0488">Methylation</keyword>
<dbReference type="GO" id="GO:0005525">
    <property type="term" value="F:GTP binding"/>
    <property type="evidence" value="ECO:0007669"/>
    <property type="project" value="UniProtKB-KW"/>
</dbReference>
<dbReference type="AlphaFoldDB" id="A0A8C0HHM2"/>